<protein>
    <submittedName>
        <fullName evidence="1">Uncharacterized protein</fullName>
    </submittedName>
</protein>
<dbReference type="RefSeq" id="WP_280941395.1">
    <property type="nucleotide sequence ID" value="NZ_JARYGX010000009.1"/>
</dbReference>
<reference evidence="1" key="1">
    <citation type="journal article" date="2007" name="Int. J. Syst. Evol. Microbiol.">
        <title>Luteimonas composti sp. nov., a moderately thermophilic bacterium isolated from food waste.</title>
        <authorList>
            <person name="Young C.C."/>
            <person name="Kampfer P."/>
            <person name="Chen W.M."/>
            <person name="Yen W.S."/>
            <person name="Arun A.B."/>
            <person name="Lai W.A."/>
            <person name="Shen F.T."/>
            <person name="Rekha P.D."/>
            <person name="Lin K.Y."/>
            <person name="Chou J.H."/>
        </authorList>
    </citation>
    <scope>NUCLEOTIDE SEQUENCE</scope>
    <source>
        <strain evidence="1">CC-YY355</strain>
    </source>
</reference>
<evidence type="ECO:0000313" key="2">
    <source>
        <dbReference type="Proteomes" id="UP001160550"/>
    </source>
</evidence>
<sequence length="112" mass="12331">MSVRYHIRLPDPDRVRASGEFAFRSQGAEGLAAELQDALRGDGLFQRWRARQDDPDSVDAALGATDPTAVVQGQQHDLHIDLVADTAIPGTVFKHRMRLLAGGAWELRDVRG</sequence>
<accession>A0ABT6MP15</accession>
<dbReference type="Proteomes" id="UP001160550">
    <property type="component" value="Unassembled WGS sequence"/>
</dbReference>
<organism evidence="1 2">
    <name type="scientific">Luteimonas composti</name>
    <dbReference type="NCBI Taxonomy" id="398257"/>
    <lineage>
        <taxon>Bacteria</taxon>
        <taxon>Pseudomonadati</taxon>
        <taxon>Pseudomonadota</taxon>
        <taxon>Gammaproteobacteria</taxon>
        <taxon>Lysobacterales</taxon>
        <taxon>Lysobacteraceae</taxon>
        <taxon>Luteimonas</taxon>
    </lineage>
</organism>
<evidence type="ECO:0000313" key="1">
    <source>
        <dbReference type="EMBL" id="MDH7452193.1"/>
    </source>
</evidence>
<keyword evidence="2" id="KW-1185">Reference proteome</keyword>
<dbReference type="EMBL" id="JARYGX010000009">
    <property type="protein sequence ID" value="MDH7452193.1"/>
    <property type="molecule type" value="Genomic_DNA"/>
</dbReference>
<gene>
    <name evidence="1" type="ORF">QF205_03730</name>
</gene>
<comment type="caution">
    <text evidence="1">The sequence shown here is derived from an EMBL/GenBank/DDBJ whole genome shotgun (WGS) entry which is preliminary data.</text>
</comment>
<name>A0ABT6MP15_9GAMM</name>
<reference evidence="1" key="2">
    <citation type="submission" date="2023-04" db="EMBL/GenBank/DDBJ databases">
        <authorList>
            <person name="Sun J.-Q."/>
        </authorList>
    </citation>
    <scope>NUCLEOTIDE SEQUENCE</scope>
    <source>
        <strain evidence="1">CC-YY355</strain>
    </source>
</reference>
<proteinExistence type="predicted"/>